<dbReference type="EMBL" id="GBRH01195950">
    <property type="protein sequence ID" value="JAE01946.1"/>
    <property type="molecule type" value="Transcribed_RNA"/>
</dbReference>
<keyword evidence="1" id="KW-0472">Membrane</keyword>
<feature type="transmembrane region" description="Helical" evidence="1">
    <location>
        <begin position="12"/>
        <end position="37"/>
    </location>
</feature>
<evidence type="ECO:0000256" key="1">
    <source>
        <dbReference type="SAM" id="Phobius"/>
    </source>
</evidence>
<accession>A0A0A9EVM6</accession>
<proteinExistence type="predicted"/>
<sequence>MLGYSSDWGVMVLFRTCAFPIFSKFSLPCFLTFLIYLSRKQDS</sequence>
<protein>
    <submittedName>
        <fullName evidence="2">Uncharacterized protein</fullName>
    </submittedName>
</protein>
<dbReference type="AlphaFoldDB" id="A0A0A9EVM6"/>
<keyword evidence="1" id="KW-0812">Transmembrane</keyword>
<name>A0A0A9EVM6_ARUDO</name>
<reference evidence="2" key="2">
    <citation type="journal article" date="2015" name="Data Brief">
        <title>Shoot transcriptome of the giant reed, Arundo donax.</title>
        <authorList>
            <person name="Barrero R.A."/>
            <person name="Guerrero F.D."/>
            <person name="Moolhuijzen P."/>
            <person name="Goolsby J.A."/>
            <person name="Tidwell J."/>
            <person name="Bellgard S.E."/>
            <person name="Bellgard M.I."/>
        </authorList>
    </citation>
    <scope>NUCLEOTIDE SEQUENCE</scope>
    <source>
        <tissue evidence="2">Shoot tissue taken approximately 20 cm above the soil surface</tissue>
    </source>
</reference>
<keyword evidence="1" id="KW-1133">Transmembrane helix</keyword>
<evidence type="ECO:0000313" key="2">
    <source>
        <dbReference type="EMBL" id="JAE01946.1"/>
    </source>
</evidence>
<organism evidence="2">
    <name type="scientific">Arundo donax</name>
    <name type="common">Giant reed</name>
    <name type="synonym">Donax arundinaceus</name>
    <dbReference type="NCBI Taxonomy" id="35708"/>
    <lineage>
        <taxon>Eukaryota</taxon>
        <taxon>Viridiplantae</taxon>
        <taxon>Streptophyta</taxon>
        <taxon>Embryophyta</taxon>
        <taxon>Tracheophyta</taxon>
        <taxon>Spermatophyta</taxon>
        <taxon>Magnoliopsida</taxon>
        <taxon>Liliopsida</taxon>
        <taxon>Poales</taxon>
        <taxon>Poaceae</taxon>
        <taxon>PACMAD clade</taxon>
        <taxon>Arundinoideae</taxon>
        <taxon>Arundineae</taxon>
        <taxon>Arundo</taxon>
    </lineage>
</organism>
<reference evidence="2" key="1">
    <citation type="submission" date="2014-09" db="EMBL/GenBank/DDBJ databases">
        <authorList>
            <person name="Magalhaes I.L.F."/>
            <person name="Oliveira U."/>
            <person name="Santos F.R."/>
            <person name="Vidigal T.H.D.A."/>
            <person name="Brescovit A.D."/>
            <person name="Santos A.J."/>
        </authorList>
    </citation>
    <scope>NUCLEOTIDE SEQUENCE</scope>
    <source>
        <tissue evidence="2">Shoot tissue taken approximately 20 cm above the soil surface</tissue>
    </source>
</reference>